<dbReference type="Gene3D" id="3.40.50.12580">
    <property type="match status" value="1"/>
</dbReference>
<keyword evidence="4" id="KW-0808">Transferase</keyword>
<dbReference type="Gene3D" id="3.40.50.11820">
    <property type="match status" value="1"/>
</dbReference>
<dbReference type="InterPro" id="IPR043149">
    <property type="entry name" value="TagF_N"/>
</dbReference>
<keyword evidence="9" id="KW-1185">Reference proteome</keyword>
<dbReference type="Pfam" id="PF04464">
    <property type="entry name" value="Glyphos_transf"/>
    <property type="match status" value="1"/>
</dbReference>
<evidence type="ECO:0000256" key="3">
    <source>
        <dbReference type="ARBA" id="ARBA00022475"/>
    </source>
</evidence>
<dbReference type="InterPro" id="IPR051612">
    <property type="entry name" value="Teichoic_Acid_Biosynth"/>
</dbReference>
<protein>
    <submittedName>
        <fullName evidence="8">CDP-glycerol glycerophosphotransferase family protein</fullName>
    </submittedName>
</protein>
<keyword evidence="7" id="KW-1133">Transmembrane helix</keyword>
<evidence type="ECO:0000313" key="9">
    <source>
        <dbReference type="Proteomes" id="UP001290455"/>
    </source>
</evidence>
<sequence length="390" mass="46024">MLRELIITIYLFLIKVFFSLFKLFPLKEHVLFIVSFGDNSKYVLDEMKRQNIQHKVIVHCKKSSERYFLEYKDVSLVPLNSKNPYYFLVSIFHLATSKTIFVDNYFGFLSATNFKKDVDCIQLWHASGAIKKFGLMDESVKHRSKKALDRFQQVYSKFNKVVVGSDTMSEIFQMAFGLTSKNILKTGIPRTDYFYKNSAEKVEIQQLNNRQVILYAPTYRDKELDEFKLKLDLDLMYKELSKDYVVALRLHPAVKINSDITVEYPNFVYDYSGSKYDINELLLISDYLITDYSSILYEYSILNRPMIFFAYDLEEYINDRGLWEDYEKMVPGPVVRETSEIINFIREKSFNIETIKDFSLKWNRYSLGTSSENVVKAVFDTQSKKTKQYL</sequence>
<gene>
    <name evidence="8" type="ORF">SM124_09220</name>
</gene>
<dbReference type="SUPFAM" id="SSF53756">
    <property type="entry name" value="UDP-Glycosyltransferase/glycogen phosphorylase"/>
    <property type="match status" value="1"/>
</dbReference>
<accession>A0ABU5IXS1</accession>
<evidence type="ECO:0000256" key="7">
    <source>
        <dbReference type="SAM" id="Phobius"/>
    </source>
</evidence>
<dbReference type="PANTHER" id="PTHR37316:SF1">
    <property type="entry name" value="TEICHOIC ACID GLYCEROL-PHOSPHATE PRIMASE"/>
    <property type="match status" value="1"/>
</dbReference>
<evidence type="ECO:0000256" key="4">
    <source>
        <dbReference type="ARBA" id="ARBA00022679"/>
    </source>
</evidence>
<comment type="caution">
    <text evidence="8">The sequence shown here is derived from an EMBL/GenBank/DDBJ whole genome shotgun (WGS) entry which is preliminary data.</text>
</comment>
<feature type="transmembrane region" description="Helical" evidence="7">
    <location>
        <begin position="6"/>
        <end position="24"/>
    </location>
</feature>
<comment type="similarity">
    <text evidence="2">Belongs to the CDP-glycerol glycerophosphotransferase family.</text>
</comment>
<dbReference type="Proteomes" id="UP001290455">
    <property type="component" value="Unassembled WGS sequence"/>
</dbReference>
<name>A0ABU5IXS1_9BACI</name>
<keyword evidence="5" id="KW-0777">Teichoic acid biosynthesis</keyword>
<comment type="subcellular location">
    <subcellularLocation>
        <location evidence="1">Cell membrane</location>
        <topology evidence="1">Peripheral membrane protein</topology>
    </subcellularLocation>
</comment>
<dbReference type="RefSeq" id="WP_322446216.1">
    <property type="nucleotide sequence ID" value="NZ_JAXOFX010000004.1"/>
</dbReference>
<evidence type="ECO:0000313" key="8">
    <source>
        <dbReference type="EMBL" id="MDZ5471927.1"/>
    </source>
</evidence>
<keyword evidence="6 7" id="KW-0472">Membrane</keyword>
<reference evidence="8 9" key="1">
    <citation type="submission" date="2023-11" db="EMBL/GenBank/DDBJ databases">
        <title>Bacillus jintuensis, isolated from a mudflat on the Beibu Gulf coast.</title>
        <authorList>
            <person name="Li M."/>
        </authorList>
    </citation>
    <scope>NUCLEOTIDE SEQUENCE [LARGE SCALE GENOMIC DNA]</scope>
    <source>
        <strain evidence="8 9">31A1R</strain>
    </source>
</reference>
<evidence type="ECO:0000256" key="2">
    <source>
        <dbReference type="ARBA" id="ARBA00010488"/>
    </source>
</evidence>
<evidence type="ECO:0000256" key="5">
    <source>
        <dbReference type="ARBA" id="ARBA00022944"/>
    </source>
</evidence>
<dbReference type="InterPro" id="IPR043148">
    <property type="entry name" value="TagF_C"/>
</dbReference>
<organism evidence="8 9">
    <name type="scientific">Robertmurraya mangrovi</name>
    <dbReference type="NCBI Taxonomy" id="3098077"/>
    <lineage>
        <taxon>Bacteria</taxon>
        <taxon>Bacillati</taxon>
        <taxon>Bacillota</taxon>
        <taxon>Bacilli</taxon>
        <taxon>Bacillales</taxon>
        <taxon>Bacillaceae</taxon>
        <taxon>Robertmurraya</taxon>
    </lineage>
</organism>
<dbReference type="InterPro" id="IPR007554">
    <property type="entry name" value="Glycerophosphate_synth"/>
</dbReference>
<evidence type="ECO:0000256" key="1">
    <source>
        <dbReference type="ARBA" id="ARBA00004202"/>
    </source>
</evidence>
<evidence type="ECO:0000256" key="6">
    <source>
        <dbReference type="ARBA" id="ARBA00023136"/>
    </source>
</evidence>
<keyword evidence="3" id="KW-1003">Cell membrane</keyword>
<keyword evidence="7" id="KW-0812">Transmembrane</keyword>
<dbReference type="EMBL" id="JAXOFX010000004">
    <property type="protein sequence ID" value="MDZ5471927.1"/>
    <property type="molecule type" value="Genomic_DNA"/>
</dbReference>
<proteinExistence type="inferred from homology"/>
<dbReference type="PANTHER" id="PTHR37316">
    <property type="entry name" value="TEICHOIC ACID GLYCEROL-PHOSPHATE PRIMASE"/>
    <property type="match status" value="1"/>
</dbReference>